<feature type="binding site" evidence="10">
    <location>
        <position position="305"/>
    </location>
    <ligand>
        <name>UDP-N-acetyl-alpha-D-glucosamine</name>
        <dbReference type="ChEBI" id="CHEBI:57705"/>
    </ligand>
</feature>
<keyword evidence="5 10" id="KW-0133">Cell shape</keyword>
<proteinExistence type="inferred from homology"/>
<dbReference type="STRING" id="1798370.A2Z00_02125"/>
<dbReference type="GO" id="GO:0008360">
    <property type="term" value="P:regulation of cell shape"/>
    <property type="evidence" value="ECO:0007669"/>
    <property type="project" value="UniProtKB-KW"/>
</dbReference>
<dbReference type="InterPro" id="IPR006009">
    <property type="entry name" value="GlcNAc_MurG"/>
</dbReference>
<dbReference type="EC" id="2.4.1.227" evidence="10"/>
<keyword evidence="8 10" id="KW-0131">Cell cycle</keyword>
<comment type="caution">
    <text evidence="14">The sequence shown here is derived from an EMBL/GenBank/DDBJ whole genome shotgun (WGS) entry which is preliminary data.</text>
</comment>
<comment type="function">
    <text evidence="10">Cell wall formation. Catalyzes the transfer of a GlcNAc subunit on undecaprenyl-pyrophosphoryl-MurNAc-pentapeptide (lipid intermediate I) to form undecaprenyl-pyrophosphoryl-MurNAc-(pentapeptide)GlcNAc (lipid intermediate II).</text>
</comment>
<dbReference type="GO" id="GO:0005886">
    <property type="term" value="C:plasma membrane"/>
    <property type="evidence" value="ECO:0007669"/>
    <property type="project" value="UniProtKB-SubCell"/>
</dbReference>
<evidence type="ECO:0000259" key="12">
    <source>
        <dbReference type="Pfam" id="PF03033"/>
    </source>
</evidence>
<dbReference type="Pfam" id="PF04101">
    <property type="entry name" value="Glyco_tran_28_C"/>
    <property type="match status" value="1"/>
</dbReference>
<comment type="catalytic activity">
    <reaction evidence="10">
        <text>di-trans,octa-cis-undecaprenyl diphospho-N-acetyl-alpha-D-muramoyl-L-alanyl-D-glutamyl-meso-2,6-diaminopimeloyl-D-alanyl-D-alanine + UDP-N-acetyl-alpha-D-glucosamine = di-trans,octa-cis-undecaprenyl diphospho-[N-acetyl-alpha-D-glucosaminyl-(1-&gt;4)]-N-acetyl-alpha-D-muramoyl-L-alanyl-D-glutamyl-meso-2,6-diaminopimeloyl-D-alanyl-D-alanine + UDP + H(+)</text>
        <dbReference type="Rhea" id="RHEA:31227"/>
        <dbReference type="ChEBI" id="CHEBI:15378"/>
        <dbReference type="ChEBI" id="CHEBI:57705"/>
        <dbReference type="ChEBI" id="CHEBI:58223"/>
        <dbReference type="ChEBI" id="CHEBI:61387"/>
        <dbReference type="ChEBI" id="CHEBI:61388"/>
        <dbReference type="EC" id="2.4.1.227"/>
    </reaction>
</comment>
<comment type="pathway">
    <text evidence="10">Cell wall biogenesis; peptidoglycan biosynthesis.</text>
</comment>
<evidence type="ECO:0000256" key="11">
    <source>
        <dbReference type="SAM" id="Phobius"/>
    </source>
</evidence>
<dbReference type="GO" id="GO:0071555">
    <property type="term" value="P:cell wall organization"/>
    <property type="evidence" value="ECO:0007669"/>
    <property type="project" value="UniProtKB-KW"/>
</dbReference>
<feature type="domain" description="Glycosyl transferase family 28 C-terminal" evidence="13">
    <location>
        <begin position="195"/>
        <end position="351"/>
    </location>
</feature>
<dbReference type="HAMAP" id="MF_00033">
    <property type="entry name" value="MurG"/>
    <property type="match status" value="1"/>
</dbReference>
<evidence type="ECO:0000259" key="13">
    <source>
        <dbReference type="Pfam" id="PF04101"/>
    </source>
</evidence>
<keyword evidence="3 10" id="KW-0328">Glycosyltransferase</keyword>
<protein>
    <recommendedName>
        <fullName evidence="10">UDP-N-acetylglucosamine--N-acetylmuramyl-(pentapeptide) pyrophosphoryl-undecaprenol N-acetylglucosamine transferase</fullName>
        <ecNumber evidence="10">2.4.1.227</ecNumber>
    </recommendedName>
    <alternativeName>
        <fullName evidence="10">Undecaprenyl-PP-MurNAc-pentapeptide-UDPGlcNAc GlcNAc transferase</fullName>
    </alternativeName>
</protein>
<keyword evidence="11" id="KW-1133">Transmembrane helix</keyword>
<evidence type="ECO:0000313" key="14">
    <source>
        <dbReference type="EMBL" id="OGG11267.1"/>
    </source>
</evidence>
<dbReference type="InterPro" id="IPR004276">
    <property type="entry name" value="GlycoTrans_28_N"/>
</dbReference>
<accession>A0A1F5ZGL4</accession>
<dbReference type="GO" id="GO:0051991">
    <property type="term" value="F:UDP-N-acetyl-D-glucosamine:N-acetylmuramoyl-L-alanyl-D-glutamyl-meso-2,6-diaminopimelyl-D-alanyl-D-alanine-diphosphoundecaprenol 4-beta-N-acetylglucosaminlytransferase activity"/>
    <property type="evidence" value="ECO:0007669"/>
    <property type="project" value="RHEA"/>
</dbReference>
<evidence type="ECO:0000256" key="1">
    <source>
        <dbReference type="ARBA" id="ARBA00022475"/>
    </source>
</evidence>
<dbReference type="AlphaFoldDB" id="A0A1F5ZGL4"/>
<dbReference type="GO" id="GO:0051301">
    <property type="term" value="P:cell division"/>
    <property type="evidence" value="ECO:0007669"/>
    <property type="project" value="UniProtKB-KW"/>
</dbReference>
<feature type="transmembrane region" description="Helical" evidence="11">
    <location>
        <begin position="108"/>
        <end position="128"/>
    </location>
</feature>
<comment type="caution">
    <text evidence="10">Lacks conserved residue(s) required for the propagation of feature annotation.</text>
</comment>
<dbReference type="PANTHER" id="PTHR21015">
    <property type="entry name" value="UDP-N-ACETYLGLUCOSAMINE--N-ACETYLMURAMYL-(PENTAPEPTIDE) PYROPHOSPHORYL-UNDECAPRENOL N-ACETYLGLUCOSAMINE TRANSFERASE 1"/>
    <property type="match status" value="1"/>
</dbReference>
<comment type="similarity">
    <text evidence="10">Belongs to the glycosyltransferase 28 family. MurG subfamily.</text>
</comment>
<keyword evidence="4 10" id="KW-0808">Transferase</keyword>
<sequence length="372" mass="41663">MNKPRMKIFIIGGHVTPAVGVIDEIEKKHPDWVVVFVGRKYAQEGDRHPSVEYEIMTSRGIRFLPIIAGRLQRSLSLQTIPSILKIPVGFIQATYYCLHERPQCIVSFGGYVAVPIAMVGALFGVPVITHEQTRIPGLSNKIIAKFAKKICVTFDETARNFPPAKTIVTGLPLRRDLFCPPSEFITDVHEKKYPIIYITGGATGATSLNERIFPLIGQLLKKYTVVHQIGIHSFHNAETIRGQLSKEDQARYVIARYFGLKEISWILHHAALVVCRSGANTVVELAVFGKIALCIPLPWSAGNEQYHNAKWLQEHGGANVLMQKDATPQKILQDIHQMMNSRDMFASRAKRLAPLVPQDGARRFVEQIDTIL</sequence>
<evidence type="ECO:0000313" key="15">
    <source>
        <dbReference type="Proteomes" id="UP000177268"/>
    </source>
</evidence>
<evidence type="ECO:0000256" key="7">
    <source>
        <dbReference type="ARBA" id="ARBA00023136"/>
    </source>
</evidence>
<dbReference type="SUPFAM" id="SSF53756">
    <property type="entry name" value="UDP-Glycosyltransferase/glycogen phosphorylase"/>
    <property type="match status" value="1"/>
</dbReference>
<dbReference type="EMBL" id="MFIZ01000033">
    <property type="protein sequence ID" value="OGG11267.1"/>
    <property type="molecule type" value="Genomic_DNA"/>
</dbReference>
<dbReference type="InterPro" id="IPR007235">
    <property type="entry name" value="Glyco_trans_28_C"/>
</dbReference>
<dbReference type="GO" id="GO:0050511">
    <property type="term" value="F:undecaprenyldiphospho-muramoylpentapeptide beta-N-acetylglucosaminyltransferase activity"/>
    <property type="evidence" value="ECO:0007669"/>
    <property type="project" value="UniProtKB-UniRule"/>
</dbReference>
<dbReference type="CDD" id="cd03785">
    <property type="entry name" value="GT28_MurG"/>
    <property type="match status" value="1"/>
</dbReference>
<comment type="subcellular location">
    <subcellularLocation>
        <location evidence="10">Cell membrane</location>
        <topology evidence="10">Peripheral membrane protein</topology>
        <orientation evidence="10">Cytoplasmic side</orientation>
    </subcellularLocation>
</comment>
<keyword evidence="7 10" id="KW-0472">Membrane</keyword>
<keyword evidence="1 10" id="KW-1003">Cell membrane</keyword>
<evidence type="ECO:0000256" key="9">
    <source>
        <dbReference type="ARBA" id="ARBA00023316"/>
    </source>
</evidence>
<keyword evidence="11" id="KW-0812">Transmembrane</keyword>
<keyword evidence="6 10" id="KW-0573">Peptidoglycan synthesis</keyword>
<evidence type="ECO:0000256" key="5">
    <source>
        <dbReference type="ARBA" id="ARBA00022960"/>
    </source>
</evidence>
<evidence type="ECO:0000256" key="8">
    <source>
        <dbReference type="ARBA" id="ARBA00023306"/>
    </source>
</evidence>
<evidence type="ECO:0000256" key="4">
    <source>
        <dbReference type="ARBA" id="ARBA00022679"/>
    </source>
</evidence>
<dbReference type="GO" id="GO:0005975">
    <property type="term" value="P:carbohydrate metabolic process"/>
    <property type="evidence" value="ECO:0007669"/>
    <property type="project" value="InterPro"/>
</dbReference>
<keyword evidence="9 10" id="KW-0961">Cell wall biogenesis/degradation</keyword>
<organism evidence="14 15">
    <name type="scientific">Candidatus Gottesmanbacteria bacterium RBG_13_45_10</name>
    <dbReference type="NCBI Taxonomy" id="1798370"/>
    <lineage>
        <taxon>Bacteria</taxon>
        <taxon>Candidatus Gottesmaniibacteriota</taxon>
    </lineage>
</organism>
<dbReference type="GO" id="GO:0009252">
    <property type="term" value="P:peptidoglycan biosynthetic process"/>
    <property type="evidence" value="ECO:0007669"/>
    <property type="project" value="UniProtKB-UniRule"/>
</dbReference>
<dbReference type="Proteomes" id="UP000177268">
    <property type="component" value="Unassembled WGS sequence"/>
</dbReference>
<evidence type="ECO:0000256" key="2">
    <source>
        <dbReference type="ARBA" id="ARBA00022618"/>
    </source>
</evidence>
<dbReference type="UniPathway" id="UPA00219"/>
<keyword evidence="2 10" id="KW-0132">Cell division</keyword>
<name>A0A1F5ZGL4_9BACT</name>
<gene>
    <name evidence="10" type="primary">murG</name>
    <name evidence="14" type="ORF">A2Z00_02125</name>
</gene>
<dbReference type="Pfam" id="PF03033">
    <property type="entry name" value="Glyco_transf_28"/>
    <property type="match status" value="1"/>
</dbReference>
<reference evidence="14 15" key="1">
    <citation type="journal article" date="2016" name="Nat. Commun.">
        <title>Thousands of microbial genomes shed light on interconnected biogeochemical processes in an aquifer system.</title>
        <authorList>
            <person name="Anantharaman K."/>
            <person name="Brown C.T."/>
            <person name="Hug L.A."/>
            <person name="Sharon I."/>
            <person name="Castelle C.J."/>
            <person name="Probst A.J."/>
            <person name="Thomas B.C."/>
            <person name="Singh A."/>
            <person name="Wilkins M.J."/>
            <person name="Karaoz U."/>
            <person name="Brodie E.L."/>
            <person name="Williams K.H."/>
            <person name="Hubbard S.S."/>
            <person name="Banfield J.F."/>
        </authorList>
    </citation>
    <scope>NUCLEOTIDE SEQUENCE [LARGE SCALE GENOMIC DNA]</scope>
</reference>
<feature type="domain" description="Glycosyltransferase family 28 N-terminal" evidence="12">
    <location>
        <begin position="12"/>
        <end position="151"/>
    </location>
</feature>
<evidence type="ECO:0000256" key="3">
    <source>
        <dbReference type="ARBA" id="ARBA00022676"/>
    </source>
</evidence>
<feature type="binding site" evidence="10">
    <location>
        <position position="174"/>
    </location>
    <ligand>
        <name>UDP-N-acetyl-alpha-D-glucosamine</name>
        <dbReference type="ChEBI" id="CHEBI:57705"/>
    </ligand>
</feature>
<dbReference type="Gene3D" id="3.40.50.2000">
    <property type="entry name" value="Glycogen Phosphorylase B"/>
    <property type="match status" value="2"/>
</dbReference>
<dbReference type="PANTHER" id="PTHR21015:SF22">
    <property type="entry name" value="GLYCOSYLTRANSFERASE"/>
    <property type="match status" value="1"/>
</dbReference>
<evidence type="ECO:0000256" key="6">
    <source>
        <dbReference type="ARBA" id="ARBA00022984"/>
    </source>
</evidence>
<evidence type="ECO:0000256" key="10">
    <source>
        <dbReference type="HAMAP-Rule" id="MF_00033"/>
    </source>
</evidence>